<dbReference type="PANTHER" id="PTHR21262:SF31">
    <property type="entry name" value="GTP PYROPHOSPHOKINASE"/>
    <property type="match status" value="1"/>
</dbReference>
<dbReference type="Pfam" id="PF04607">
    <property type="entry name" value="RelA_SpoT"/>
    <property type="match status" value="1"/>
</dbReference>
<evidence type="ECO:0000256" key="1">
    <source>
        <dbReference type="ARBA" id="ARBA00007476"/>
    </source>
</evidence>
<evidence type="ECO:0008006" key="6">
    <source>
        <dbReference type="Google" id="ProtNLM"/>
    </source>
</evidence>
<dbReference type="InterPro" id="IPR007685">
    <property type="entry name" value="RelA_SpoT"/>
</dbReference>
<dbReference type="EMBL" id="MHWE01000021">
    <property type="protein sequence ID" value="OHB03266.1"/>
    <property type="molecule type" value="Genomic_DNA"/>
</dbReference>
<evidence type="ECO:0000313" key="5">
    <source>
        <dbReference type="Proteomes" id="UP000176800"/>
    </source>
</evidence>
<dbReference type="CDD" id="cd00077">
    <property type="entry name" value="HDc"/>
    <property type="match status" value="1"/>
</dbReference>
<dbReference type="InterPro" id="IPR043519">
    <property type="entry name" value="NT_sf"/>
</dbReference>
<dbReference type="Gene3D" id="3.30.460.10">
    <property type="entry name" value="Beta Polymerase, domain 2"/>
    <property type="match status" value="1"/>
</dbReference>
<dbReference type="FunFam" id="3.10.20.30:FF:000002">
    <property type="entry name" value="GTP pyrophosphokinase (RelA/SpoT)"/>
    <property type="match status" value="1"/>
</dbReference>
<comment type="caution">
    <text evidence="4">The sequence shown here is derived from an EMBL/GenBank/DDBJ whole genome shotgun (WGS) entry which is preliminary data.</text>
</comment>
<dbReference type="GO" id="GO:0005886">
    <property type="term" value="C:plasma membrane"/>
    <property type="evidence" value="ECO:0007669"/>
    <property type="project" value="TreeGrafter"/>
</dbReference>
<accession>A0A1G2U168</accession>
<protein>
    <recommendedName>
        <fullName evidence="6">TGS domain-containing protein</fullName>
    </recommendedName>
</protein>
<dbReference type="SUPFAM" id="SSF109604">
    <property type="entry name" value="HD-domain/PDEase-like"/>
    <property type="match status" value="1"/>
</dbReference>
<dbReference type="SUPFAM" id="SSF81271">
    <property type="entry name" value="TGS-like"/>
    <property type="match status" value="1"/>
</dbReference>
<dbReference type="CDD" id="cd05399">
    <property type="entry name" value="NT_Rel-Spo_like"/>
    <property type="match status" value="1"/>
</dbReference>
<dbReference type="InterPro" id="IPR006674">
    <property type="entry name" value="HD_domain"/>
</dbReference>
<dbReference type="PANTHER" id="PTHR21262">
    <property type="entry name" value="GUANOSINE-3',5'-BIS DIPHOSPHATE 3'-PYROPHOSPHOHYDROLASE"/>
    <property type="match status" value="1"/>
</dbReference>
<evidence type="ECO:0000259" key="3">
    <source>
        <dbReference type="PROSITE" id="PS51880"/>
    </source>
</evidence>
<sequence>MANVQEIVNLINSPATEDVVLITKAYEFARHAHENHTRLSGEPYFYHLSETAKNLAALGMGATTIAAGLLHDVLEDADTKPEYLKKEFGAEILFLVEGVTKLGKLKYRGSDRHNESLRKLFVAMSQDIRVLIIKLADRLHNMRTLSHVPKDKQTRIASETLEIYAPIAYRLGIRKLNRELEDLAFPYVYPKEYEEIKKTLNIKREENQQSLEKFLRSVKKAFAKEGLTSVRTEYRVKGLYSLYKKIQTKKDIEKIHDILALRVFVPDISDCYKALGIVHGSWRPLPGRIKDYIAFPKPNGYQALHTTVFIGDGSIVEVQIKTLQMHLYSEYGIASHVSYKEGHKNISLSSDMLWIKSLLPKEDLSKNYSTISSDVPNWIKELVEYQKQTEDNDIFREDIKSDFFGHRIFVFTPKGDVMDLPIGSCPIDFAYSIHSEVGNHTFGAKINGKMVSLDQELRNGDIIEIIAKPKGQPSAKWLEYAKTTAAKKHIRSAIQQKTKN</sequence>
<dbReference type="AlphaFoldDB" id="A0A1G2U168"/>
<dbReference type="InterPro" id="IPR004095">
    <property type="entry name" value="TGS"/>
</dbReference>
<dbReference type="SMART" id="SM00954">
    <property type="entry name" value="RelA_SpoT"/>
    <property type="match status" value="1"/>
</dbReference>
<dbReference type="InterPro" id="IPR003607">
    <property type="entry name" value="HD/PDEase_dom"/>
</dbReference>
<dbReference type="InterPro" id="IPR012675">
    <property type="entry name" value="Beta-grasp_dom_sf"/>
</dbReference>
<dbReference type="SMART" id="SM00471">
    <property type="entry name" value="HDc"/>
    <property type="match status" value="1"/>
</dbReference>
<dbReference type="Gene3D" id="3.10.20.30">
    <property type="match status" value="1"/>
</dbReference>
<dbReference type="SUPFAM" id="SSF81301">
    <property type="entry name" value="Nucleotidyltransferase"/>
    <property type="match status" value="1"/>
</dbReference>
<reference evidence="4 5" key="1">
    <citation type="journal article" date="2016" name="Nat. Commun.">
        <title>Thousands of microbial genomes shed light on interconnected biogeochemical processes in an aquifer system.</title>
        <authorList>
            <person name="Anantharaman K."/>
            <person name="Brown C.T."/>
            <person name="Hug L.A."/>
            <person name="Sharon I."/>
            <person name="Castelle C.J."/>
            <person name="Probst A.J."/>
            <person name="Thomas B.C."/>
            <person name="Singh A."/>
            <person name="Wilkins M.J."/>
            <person name="Karaoz U."/>
            <person name="Brodie E.L."/>
            <person name="Williams K.H."/>
            <person name="Hubbard S.S."/>
            <person name="Banfield J.F."/>
        </authorList>
    </citation>
    <scope>NUCLEOTIDE SEQUENCE [LARGE SCALE GENOMIC DNA]</scope>
</reference>
<dbReference type="Gene3D" id="1.10.3210.10">
    <property type="entry name" value="Hypothetical protein af1432"/>
    <property type="match status" value="1"/>
</dbReference>
<dbReference type="GO" id="GO:0015969">
    <property type="term" value="P:guanosine tetraphosphate metabolic process"/>
    <property type="evidence" value="ECO:0007669"/>
    <property type="project" value="InterPro"/>
</dbReference>
<dbReference type="CDD" id="cd01668">
    <property type="entry name" value="TGS_RSH"/>
    <property type="match status" value="1"/>
</dbReference>
<comment type="similarity">
    <text evidence="1">Belongs to the RelA/SpoT family.</text>
</comment>
<dbReference type="PROSITE" id="PS51831">
    <property type="entry name" value="HD"/>
    <property type="match status" value="1"/>
</dbReference>
<feature type="domain" description="TGS" evidence="3">
    <location>
        <begin position="406"/>
        <end position="467"/>
    </location>
</feature>
<evidence type="ECO:0000259" key="2">
    <source>
        <dbReference type="PROSITE" id="PS51831"/>
    </source>
</evidence>
<dbReference type="FunFam" id="1.10.3210.10:FF:000001">
    <property type="entry name" value="GTP pyrophosphokinase RelA"/>
    <property type="match status" value="1"/>
</dbReference>
<proteinExistence type="inferred from homology"/>
<feature type="domain" description="HD" evidence="2">
    <location>
        <begin position="44"/>
        <end position="142"/>
    </location>
</feature>
<gene>
    <name evidence="4" type="ORF">A3B14_00630</name>
</gene>
<dbReference type="Pfam" id="PF02824">
    <property type="entry name" value="TGS"/>
    <property type="match status" value="1"/>
</dbReference>
<dbReference type="PROSITE" id="PS51880">
    <property type="entry name" value="TGS"/>
    <property type="match status" value="1"/>
</dbReference>
<dbReference type="Proteomes" id="UP000176800">
    <property type="component" value="Unassembled WGS sequence"/>
</dbReference>
<organism evidence="4 5">
    <name type="scientific">Candidatus Zambryskibacteria bacterium RIFCSPLOWO2_01_FULL_45_21</name>
    <dbReference type="NCBI Taxonomy" id="1802761"/>
    <lineage>
        <taxon>Bacteria</taxon>
        <taxon>Candidatus Zambryskiibacteriota</taxon>
    </lineage>
</organism>
<evidence type="ECO:0000313" key="4">
    <source>
        <dbReference type="EMBL" id="OHB03266.1"/>
    </source>
</evidence>
<dbReference type="InterPro" id="IPR012676">
    <property type="entry name" value="TGS-like"/>
</dbReference>
<dbReference type="Pfam" id="PF13328">
    <property type="entry name" value="HD_4"/>
    <property type="match status" value="1"/>
</dbReference>
<name>A0A1G2U168_9BACT</name>
<dbReference type="InterPro" id="IPR033655">
    <property type="entry name" value="TGS_RelA/SpoT"/>
</dbReference>